<dbReference type="EMBL" id="QNUL01000014">
    <property type="protein sequence ID" value="REA59719.1"/>
    <property type="molecule type" value="Genomic_DNA"/>
</dbReference>
<dbReference type="InterPro" id="IPR037481">
    <property type="entry name" value="LacX"/>
</dbReference>
<dbReference type="InterPro" id="IPR014718">
    <property type="entry name" value="GH-type_carb-bd"/>
</dbReference>
<evidence type="ECO:0000313" key="5">
    <source>
        <dbReference type="Proteomes" id="UP000256373"/>
    </source>
</evidence>
<comment type="caution">
    <text evidence="4">The sequence shown here is derived from an EMBL/GenBank/DDBJ whole genome shotgun (WGS) entry which is preliminary data.</text>
</comment>
<comment type="subunit">
    <text evidence="2">Monomer.</text>
</comment>
<dbReference type="InterPro" id="IPR011013">
    <property type="entry name" value="Gal_mutarotase_sf_dom"/>
</dbReference>
<dbReference type="GO" id="GO:0016853">
    <property type="term" value="F:isomerase activity"/>
    <property type="evidence" value="ECO:0007669"/>
    <property type="project" value="InterPro"/>
</dbReference>
<organism evidence="4 5">
    <name type="scientific">Dyadobacter luteus</name>
    <dbReference type="NCBI Taxonomy" id="2259619"/>
    <lineage>
        <taxon>Bacteria</taxon>
        <taxon>Pseudomonadati</taxon>
        <taxon>Bacteroidota</taxon>
        <taxon>Cytophagia</taxon>
        <taxon>Cytophagales</taxon>
        <taxon>Spirosomataceae</taxon>
        <taxon>Dyadobacter</taxon>
    </lineage>
</organism>
<evidence type="ECO:0000313" key="4">
    <source>
        <dbReference type="EMBL" id="REA59719.1"/>
    </source>
</evidence>
<dbReference type="OrthoDB" id="9795355at2"/>
<dbReference type="Pfam" id="PF01263">
    <property type="entry name" value="Aldose_epim"/>
    <property type="match status" value="1"/>
</dbReference>
<gene>
    <name evidence="4" type="ORF">DSL64_17105</name>
</gene>
<comment type="cofactor">
    <cofactor evidence="1">
        <name>Ca(2+)</name>
        <dbReference type="ChEBI" id="CHEBI:29108"/>
    </cofactor>
</comment>
<dbReference type="RefSeq" id="WP_115832135.1">
    <property type="nucleotide sequence ID" value="NZ_QNUL01000014.1"/>
</dbReference>
<dbReference type="SUPFAM" id="SSF74650">
    <property type="entry name" value="Galactose mutarotase-like"/>
    <property type="match status" value="1"/>
</dbReference>
<keyword evidence="5" id="KW-1185">Reference proteome</keyword>
<proteinExistence type="predicted"/>
<evidence type="ECO:0000256" key="2">
    <source>
        <dbReference type="ARBA" id="ARBA00011245"/>
    </source>
</evidence>
<evidence type="ECO:0000256" key="3">
    <source>
        <dbReference type="ARBA" id="ARBA00022837"/>
    </source>
</evidence>
<dbReference type="GO" id="GO:0030246">
    <property type="term" value="F:carbohydrate binding"/>
    <property type="evidence" value="ECO:0007669"/>
    <property type="project" value="InterPro"/>
</dbReference>
<dbReference type="CDD" id="cd09024">
    <property type="entry name" value="Aldose_epim_lacX"/>
    <property type="match status" value="1"/>
</dbReference>
<name>A0A3D8Y9N4_9BACT</name>
<dbReference type="AlphaFoldDB" id="A0A3D8Y9N4"/>
<evidence type="ECO:0000256" key="1">
    <source>
        <dbReference type="ARBA" id="ARBA00001913"/>
    </source>
</evidence>
<dbReference type="Proteomes" id="UP000256373">
    <property type="component" value="Unassembled WGS sequence"/>
</dbReference>
<accession>A0A3D8Y9N4</accession>
<dbReference type="GO" id="GO:0005975">
    <property type="term" value="P:carbohydrate metabolic process"/>
    <property type="evidence" value="ECO:0007669"/>
    <property type="project" value="InterPro"/>
</dbReference>
<keyword evidence="3" id="KW-0106">Calcium</keyword>
<dbReference type="Gene3D" id="2.70.98.10">
    <property type="match status" value="1"/>
</dbReference>
<dbReference type="InterPro" id="IPR008183">
    <property type="entry name" value="Aldose_1/G6P_1-epimerase"/>
</dbReference>
<sequence length="292" mass="32522">MKHEIKNGKLSIAVNETGAELCNIKSAATGKEFMWSGDPAIWGSTSPVLFPAIGAVKNGFVKYKGSEYKIPRHGFVRNNTNVELVGQTEESLSFGLTDDEELLKIYPFPFSFQITYKLKGNKIEVSHKITNRGTDVMLFSLGAHPAFKCPINEQEDYEDYYLEFEHPETASTWLLASDGLVGTDTKQILDQTNILPLTHSLFDNDALIFKNLKSRKVALKSKNTTESVIVTYQDFNYLGIWAKPNGDFVCIEPWLGIADSANANQQLEDKEGILSLQAGGTFEASYTIEITE</sequence>
<protein>
    <submittedName>
        <fullName evidence="4">Aldose 1-epimerase family protein</fullName>
    </submittedName>
</protein>
<reference evidence="4 5" key="1">
    <citation type="submission" date="2018-07" db="EMBL/GenBank/DDBJ databases">
        <title>Dyadobacter roseus sp. nov., isolated from rose rhizosphere soil.</title>
        <authorList>
            <person name="Chen L."/>
        </authorList>
    </citation>
    <scope>NUCLEOTIDE SEQUENCE [LARGE SCALE GENOMIC DNA]</scope>
    <source>
        <strain evidence="4 5">RS19</strain>
    </source>
</reference>